<evidence type="ECO:0000313" key="3">
    <source>
        <dbReference type="EMBL" id="BAD84582.1"/>
    </source>
</evidence>
<keyword evidence="2" id="KW-0812">Transmembrane</keyword>
<dbReference type="InParanoid" id="Q5JG92"/>
<evidence type="ECO:0000313" key="4">
    <source>
        <dbReference type="Proteomes" id="UP000000536"/>
    </source>
</evidence>
<dbReference type="Proteomes" id="UP000000536">
    <property type="component" value="Chromosome"/>
</dbReference>
<keyword evidence="1" id="KW-0175">Coiled coil</keyword>
<reference evidence="3 4" key="1">
    <citation type="journal article" date="2005" name="Genome Res.">
        <title>Complete genome sequence of the hyperthermophilic archaeon Thermococcus kodakaraensis KOD1 and comparison with Pyrococcus genomes.</title>
        <authorList>
            <person name="Fukui T."/>
            <person name="Atomi H."/>
            <person name="Kanai T."/>
            <person name="Matsumi R."/>
            <person name="Fujiwara S."/>
            <person name="Imanaka T."/>
        </authorList>
    </citation>
    <scope>NUCLEOTIDE SEQUENCE [LARGE SCALE GENOMIC DNA]</scope>
    <source>
        <strain evidence="4">ATCC BAA-918 / JCM 12380 / KOD1</strain>
    </source>
</reference>
<dbReference type="GeneID" id="78446901"/>
<dbReference type="PhylomeDB" id="Q5JG92"/>
<dbReference type="EnsemblBacteria" id="BAD84582">
    <property type="protein sequence ID" value="BAD84582"/>
    <property type="gene ID" value="TK0393"/>
</dbReference>
<organism evidence="3 4">
    <name type="scientific">Thermococcus kodakarensis (strain ATCC BAA-918 / JCM 12380 / KOD1)</name>
    <name type="common">Pyrococcus kodakaraensis (strain KOD1)</name>
    <dbReference type="NCBI Taxonomy" id="69014"/>
    <lineage>
        <taxon>Archaea</taxon>
        <taxon>Methanobacteriati</taxon>
        <taxon>Methanobacteriota</taxon>
        <taxon>Thermococci</taxon>
        <taxon>Thermococcales</taxon>
        <taxon>Thermococcaceae</taxon>
        <taxon>Thermococcus</taxon>
    </lineage>
</organism>
<name>Q5JG92_THEKO</name>
<dbReference type="HOGENOM" id="CLU_056317_0_0_2"/>
<dbReference type="AlphaFoldDB" id="Q5JG92"/>
<dbReference type="eggNOG" id="arCOG07164">
    <property type="taxonomic scope" value="Archaea"/>
</dbReference>
<evidence type="ECO:0000256" key="2">
    <source>
        <dbReference type="SAM" id="Phobius"/>
    </source>
</evidence>
<keyword evidence="2" id="KW-0472">Membrane</keyword>
<dbReference type="KEGG" id="tko:TK0393"/>
<sequence length="266" mass="30023">MKRLVFAFILFLLTASLASAGTLYDWSGSLEVGQAVYVNDLTLFVDQHAKTNEIVLVVKQARQILKVLHNGENYTAEGLEVIFTTFNDRAYIQVQGSDPFSVSFNGPDKAAELRKENIELREKLANLTVQNNKLAKENEQLKQQVSELQSKLKNQPNTAELNAKILNLTRENRELKAQLANLTNQYNTVKARADFLEQQNDEYRKMIQTLLEGASQKSEQSYIEKAKKEKLIGSVLLKTLLFGGIIVGLVGYGLYRAKRRHDFAGL</sequence>
<evidence type="ECO:0000256" key="1">
    <source>
        <dbReference type="SAM" id="Coils"/>
    </source>
</evidence>
<dbReference type="PATRIC" id="fig|69014.16.peg.391"/>
<gene>
    <name evidence="3" type="ordered locus">TK0393</name>
</gene>
<feature type="transmembrane region" description="Helical" evidence="2">
    <location>
        <begin position="235"/>
        <end position="255"/>
    </location>
</feature>
<feature type="coiled-coil region" evidence="1">
    <location>
        <begin position="110"/>
        <end position="213"/>
    </location>
</feature>
<dbReference type="RefSeq" id="WP_011249348.1">
    <property type="nucleotide sequence ID" value="NC_006624.1"/>
</dbReference>
<protein>
    <submittedName>
        <fullName evidence="3">Hypothetical membrane protein, conserved, containing leucine zipper motif</fullName>
    </submittedName>
</protein>
<dbReference type="EMBL" id="AP006878">
    <property type="protein sequence ID" value="BAD84582.1"/>
    <property type="molecule type" value="Genomic_DNA"/>
</dbReference>
<proteinExistence type="predicted"/>
<accession>Q5JG92</accession>
<keyword evidence="4" id="KW-1185">Reference proteome</keyword>
<dbReference type="STRING" id="69014.TK0393"/>
<keyword evidence="2" id="KW-1133">Transmembrane helix</keyword>
<dbReference type="OrthoDB" id="101585at2157"/>